<evidence type="ECO:0000256" key="5">
    <source>
        <dbReference type="ARBA" id="ARBA00022833"/>
    </source>
</evidence>
<reference evidence="9" key="1">
    <citation type="journal article" date="2021" name="Sci. Adv.">
        <title>The American lobster genome reveals insights on longevity, neural, and immune adaptations.</title>
        <authorList>
            <person name="Polinski J.M."/>
            <person name="Zimin A.V."/>
            <person name="Clark K.F."/>
            <person name="Kohn A.B."/>
            <person name="Sadowski N."/>
            <person name="Timp W."/>
            <person name="Ptitsyn A."/>
            <person name="Khanna P."/>
            <person name="Romanova D.Y."/>
            <person name="Williams P."/>
            <person name="Greenwood S.J."/>
            <person name="Moroz L.L."/>
            <person name="Walt D.R."/>
            <person name="Bodnar A.G."/>
        </authorList>
    </citation>
    <scope>NUCLEOTIDE SEQUENCE</scope>
    <source>
        <strain evidence="9">GMGI-L3</strain>
    </source>
</reference>
<keyword evidence="6" id="KW-0539">Nucleus</keyword>
<dbReference type="SUPFAM" id="SSF57667">
    <property type="entry name" value="beta-beta-alpha zinc fingers"/>
    <property type="match status" value="2"/>
</dbReference>
<dbReference type="AlphaFoldDB" id="A0A8J5JCJ7"/>
<dbReference type="FunFam" id="3.30.160.60:FF:000038">
    <property type="entry name" value="Zinc finger protein 624"/>
    <property type="match status" value="1"/>
</dbReference>
<evidence type="ECO:0000256" key="6">
    <source>
        <dbReference type="ARBA" id="ARBA00023242"/>
    </source>
</evidence>
<sequence>MQKRPYSCPMCGKTFPRKGGVTRHLAAHSQEKPHQCKECGMKFSLISKLKRHVKIHTTPKDFVCETCGQRFLMKTELEQHKIIHIGEKDNGCRIYDNGYSTSKRCVILHTNPRTVNILNENESIPGSSAENSFCLGDHMDEDKLNVQASDGINLNCHNIKKDYLSCDSDNHDSIDNYKTKLCSQVPEVSVDSEINSSFSDVSCPMKEETEDICIKDEEIE</sequence>
<dbReference type="PANTHER" id="PTHR24394">
    <property type="entry name" value="ZINC FINGER PROTEIN"/>
    <property type="match status" value="1"/>
</dbReference>
<dbReference type="InterPro" id="IPR013087">
    <property type="entry name" value="Znf_C2H2_type"/>
</dbReference>
<evidence type="ECO:0000256" key="7">
    <source>
        <dbReference type="PROSITE-ProRule" id="PRU00042"/>
    </source>
</evidence>
<dbReference type="PANTHER" id="PTHR24394:SF29">
    <property type="entry name" value="MYONEURIN"/>
    <property type="match status" value="1"/>
</dbReference>
<keyword evidence="10" id="KW-1185">Reference proteome</keyword>
<evidence type="ECO:0000256" key="2">
    <source>
        <dbReference type="ARBA" id="ARBA00022723"/>
    </source>
</evidence>
<dbReference type="PROSITE" id="PS00028">
    <property type="entry name" value="ZINC_FINGER_C2H2_1"/>
    <property type="match status" value="3"/>
</dbReference>
<feature type="domain" description="C2H2-type" evidence="8">
    <location>
        <begin position="34"/>
        <end position="61"/>
    </location>
</feature>
<keyword evidence="3" id="KW-0677">Repeat</keyword>
<name>A0A8J5JCJ7_HOMAM</name>
<organism evidence="9 10">
    <name type="scientific">Homarus americanus</name>
    <name type="common">American lobster</name>
    <dbReference type="NCBI Taxonomy" id="6706"/>
    <lineage>
        <taxon>Eukaryota</taxon>
        <taxon>Metazoa</taxon>
        <taxon>Ecdysozoa</taxon>
        <taxon>Arthropoda</taxon>
        <taxon>Crustacea</taxon>
        <taxon>Multicrustacea</taxon>
        <taxon>Malacostraca</taxon>
        <taxon>Eumalacostraca</taxon>
        <taxon>Eucarida</taxon>
        <taxon>Decapoda</taxon>
        <taxon>Pleocyemata</taxon>
        <taxon>Astacidea</taxon>
        <taxon>Nephropoidea</taxon>
        <taxon>Nephropidae</taxon>
        <taxon>Homarus</taxon>
    </lineage>
</organism>
<evidence type="ECO:0000259" key="8">
    <source>
        <dbReference type="PROSITE" id="PS50157"/>
    </source>
</evidence>
<gene>
    <name evidence="9" type="primary">Zscan31-L</name>
    <name evidence="9" type="ORF">Hamer_G017555</name>
</gene>
<dbReference type="Pfam" id="PF00096">
    <property type="entry name" value="zf-C2H2"/>
    <property type="match status" value="2"/>
</dbReference>
<comment type="caution">
    <text evidence="9">The sequence shown here is derived from an EMBL/GenBank/DDBJ whole genome shotgun (WGS) entry which is preliminary data.</text>
</comment>
<evidence type="ECO:0000256" key="3">
    <source>
        <dbReference type="ARBA" id="ARBA00022737"/>
    </source>
</evidence>
<dbReference type="GO" id="GO:0005634">
    <property type="term" value="C:nucleus"/>
    <property type="evidence" value="ECO:0007669"/>
    <property type="project" value="UniProtKB-SubCell"/>
</dbReference>
<evidence type="ECO:0000256" key="4">
    <source>
        <dbReference type="ARBA" id="ARBA00022771"/>
    </source>
</evidence>
<dbReference type="Proteomes" id="UP000747542">
    <property type="component" value="Unassembled WGS sequence"/>
</dbReference>
<evidence type="ECO:0000313" key="9">
    <source>
        <dbReference type="EMBL" id="KAG7154353.1"/>
    </source>
</evidence>
<dbReference type="FunFam" id="3.30.160.60:FF:000100">
    <property type="entry name" value="Zinc finger 45-like"/>
    <property type="match status" value="1"/>
</dbReference>
<dbReference type="Gene3D" id="3.30.160.60">
    <property type="entry name" value="Classic Zinc Finger"/>
    <property type="match status" value="3"/>
</dbReference>
<keyword evidence="2" id="KW-0479">Metal-binding</keyword>
<dbReference type="GO" id="GO:0000981">
    <property type="term" value="F:DNA-binding transcription factor activity, RNA polymerase II-specific"/>
    <property type="evidence" value="ECO:0007669"/>
    <property type="project" value="TreeGrafter"/>
</dbReference>
<dbReference type="EMBL" id="JAHLQT010044465">
    <property type="protein sequence ID" value="KAG7154353.1"/>
    <property type="molecule type" value="Genomic_DNA"/>
</dbReference>
<accession>A0A8J5JCJ7</accession>
<dbReference type="PROSITE" id="PS50157">
    <property type="entry name" value="ZINC_FINGER_C2H2_2"/>
    <property type="match status" value="3"/>
</dbReference>
<keyword evidence="4 7" id="KW-0863">Zinc-finger</keyword>
<proteinExistence type="predicted"/>
<dbReference type="SMART" id="SM00355">
    <property type="entry name" value="ZnF_C2H2"/>
    <property type="match status" value="3"/>
</dbReference>
<dbReference type="GO" id="GO:0008270">
    <property type="term" value="F:zinc ion binding"/>
    <property type="evidence" value="ECO:0007669"/>
    <property type="project" value="UniProtKB-KW"/>
</dbReference>
<protein>
    <submittedName>
        <fullName evidence="9">Zinc finger and SCAN domain-containing protein 31-like</fullName>
    </submittedName>
</protein>
<evidence type="ECO:0000313" key="10">
    <source>
        <dbReference type="Proteomes" id="UP000747542"/>
    </source>
</evidence>
<dbReference type="InterPro" id="IPR036236">
    <property type="entry name" value="Znf_C2H2_sf"/>
</dbReference>
<comment type="subcellular location">
    <subcellularLocation>
        <location evidence="1">Nucleus</location>
    </subcellularLocation>
</comment>
<feature type="domain" description="C2H2-type" evidence="8">
    <location>
        <begin position="62"/>
        <end position="89"/>
    </location>
</feature>
<feature type="domain" description="C2H2-type" evidence="8">
    <location>
        <begin position="6"/>
        <end position="33"/>
    </location>
</feature>
<keyword evidence="5" id="KW-0862">Zinc</keyword>
<evidence type="ECO:0000256" key="1">
    <source>
        <dbReference type="ARBA" id="ARBA00004123"/>
    </source>
</evidence>